<dbReference type="InterPro" id="IPR027417">
    <property type="entry name" value="P-loop_NTPase"/>
</dbReference>
<dbReference type="OrthoDB" id="3798616at2"/>
<evidence type="ECO:0000313" key="7">
    <source>
        <dbReference type="EMBL" id="PRX22074.1"/>
    </source>
</evidence>
<sequence>MTSWEAGTTAQTVPASLIPRPRPAPDPLRGVAAGTDPWWMDTMDAVIRTCAAHGRTDLAERLARRRARLLHPQLRVLVAGTAQQGRSRLVNALINAPACGLLPDADTPVATVVHHADTPVAHLIMRDSVDADWTAAVGLQARIPLTPDRLAASLAEATATLPAGAPVHVDIGVPRSLLAGGLVLIDAPALSPEAGDQAIIAARDLADQAGADLVLYACEAGRRLSDAELTLLAGLGQIFPGLLVVLTKADYAPDWRRDLAESRIRLNQAGIPAAVAAVSSSLRQHAVRTGDEALNRESGFTDLLVHLRRMAEDKPDRLARATAGALGRLALQELAVPLRTELENQDAAGSSDAVAHLQATHRRLDDLRKCTVRWQNKLSDEVADLMSDIEHDLREGVKKLLAEADEFFTTNDPAKSWDEFEPWLSQSVQDLTQTSVSWLAERTEWMARRTAGMFPPEAGDVLPSTALAITDGSSLSDLSTLDAPPVATFTPGQKLFIGLRGSYGGVVMFGLATSLAGMSLINPISIGGGALFGGKSVRDESKTLLKRRQTEARNAVRQHVDDIFAKLNKDARDSVRQAQRALRDHFTAVTEDMQEDAMESLRNAKAAADRDAAAREAHNRRLREELARLADLHTQAQALTERARA</sequence>
<reference evidence="7 8" key="1">
    <citation type="submission" date="2018-03" db="EMBL/GenBank/DDBJ databases">
        <title>Genomic Encyclopedia of Archaeal and Bacterial Type Strains, Phase II (KMG-II): from individual species to whole genera.</title>
        <authorList>
            <person name="Goeker M."/>
        </authorList>
    </citation>
    <scope>NUCLEOTIDE SEQUENCE [LARGE SCALE GENOMIC DNA]</scope>
    <source>
        <strain evidence="7 8">DSM 43146</strain>
    </source>
</reference>
<feature type="compositionally biased region" description="Polar residues" evidence="5">
    <location>
        <begin position="1"/>
        <end position="14"/>
    </location>
</feature>
<feature type="region of interest" description="Disordered" evidence="5">
    <location>
        <begin position="1"/>
        <end position="29"/>
    </location>
</feature>
<dbReference type="Gene3D" id="3.40.50.300">
    <property type="entry name" value="P-loop containing nucleotide triphosphate hydrolases"/>
    <property type="match status" value="1"/>
</dbReference>
<evidence type="ECO:0000256" key="2">
    <source>
        <dbReference type="ARBA" id="ARBA00022840"/>
    </source>
</evidence>
<accession>A0A2T0KFC7</accession>
<keyword evidence="1 3" id="KW-0547">Nucleotide-binding</keyword>
<protein>
    <recommendedName>
        <fullName evidence="6">ATP-cone domain-containing protein</fullName>
    </recommendedName>
</protein>
<dbReference type="AlphaFoldDB" id="A0A2T0KFC7"/>
<evidence type="ECO:0000259" key="6">
    <source>
        <dbReference type="PROSITE" id="PS51161"/>
    </source>
</evidence>
<proteinExistence type="predicted"/>
<dbReference type="InterPro" id="IPR005144">
    <property type="entry name" value="ATP-cone_dom"/>
</dbReference>
<keyword evidence="8" id="KW-1185">Reference proteome</keyword>
<dbReference type="PROSITE" id="PS51161">
    <property type="entry name" value="ATP_CONE"/>
    <property type="match status" value="1"/>
</dbReference>
<dbReference type="Proteomes" id="UP000239415">
    <property type="component" value="Unassembled WGS sequence"/>
</dbReference>
<evidence type="ECO:0000256" key="5">
    <source>
        <dbReference type="SAM" id="MobiDB-lite"/>
    </source>
</evidence>
<dbReference type="EMBL" id="PVMZ01000005">
    <property type="protein sequence ID" value="PRX22074.1"/>
    <property type="molecule type" value="Genomic_DNA"/>
</dbReference>
<organism evidence="7 8">
    <name type="scientific">Actinoplanes italicus</name>
    <dbReference type="NCBI Taxonomy" id="113567"/>
    <lineage>
        <taxon>Bacteria</taxon>
        <taxon>Bacillati</taxon>
        <taxon>Actinomycetota</taxon>
        <taxon>Actinomycetes</taxon>
        <taxon>Micromonosporales</taxon>
        <taxon>Micromonosporaceae</taxon>
        <taxon>Actinoplanes</taxon>
    </lineage>
</organism>
<evidence type="ECO:0000256" key="4">
    <source>
        <dbReference type="SAM" id="Coils"/>
    </source>
</evidence>
<keyword evidence="4" id="KW-0175">Coiled coil</keyword>
<name>A0A2T0KFC7_9ACTN</name>
<dbReference type="RefSeq" id="WP_106318698.1">
    <property type="nucleotide sequence ID" value="NZ_BOMO01000034.1"/>
</dbReference>
<evidence type="ECO:0000256" key="3">
    <source>
        <dbReference type="PROSITE-ProRule" id="PRU00492"/>
    </source>
</evidence>
<comment type="caution">
    <text evidence="7">The sequence shown here is derived from an EMBL/GenBank/DDBJ whole genome shotgun (WGS) entry which is preliminary data.</text>
</comment>
<gene>
    <name evidence="7" type="ORF">CLV67_105251</name>
</gene>
<evidence type="ECO:0000256" key="1">
    <source>
        <dbReference type="ARBA" id="ARBA00022741"/>
    </source>
</evidence>
<dbReference type="SUPFAM" id="SSF52540">
    <property type="entry name" value="P-loop containing nucleoside triphosphate hydrolases"/>
    <property type="match status" value="1"/>
</dbReference>
<keyword evidence="2 3" id="KW-0067">ATP-binding</keyword>
<evidence type="ECO:0000313" key="8">
    <source>
        <dbReference type="Proteomes" id="UP000239415"/>
    </source>
</evidence>
<feature type="coiled-coil region" evidence="4">
    <location>
        <begin position="615"/>
        <end position="642"/>
    </location>
</feature>
<dbReference type="GO" id="GO:0005524">
    <property type="term" value="F:ATP binding"/>
    <property type="evidence" value="ECO:0007669"/>
    <property type="project" value="UniProtKB-UniRule"/>
</dbReference>
<feature type="domain" description="ATP-cone" evidence="6">
    <location>
        <begin position="535"/>
        <end position="628"/>
    </location>
</feature>